<evidence type="ECO:0000313" key="2">
    <source>
        <dbReference type="EMBL" id="MPM59353.1"/>
    </source>
</evidence>
<proteinExistence type="predicted"/>
<dbReference type="SUPFAM" id="SSF50998">
    <property type="entry name" value="Quinoprotein alcohol dehydrogenase-like"/>
    <property type="match status" value="1"/>
</dbReference>
<reference evidence="2" key="1">
    <citation type="submission" date="2019-08" db="EMBL/GenBank/DDBJ databases">
        <authorList>
            <person name="Kucharzyk K."/>
            <person name="Murdoch R.W."/>
            <person name="Higgins S."/>
            <person name="Loffler F."/>
        </authorList>
    </citation>
    <scope>NUCLEOTIDE SEQUENCE</scope>
</reference>
<dbReference type="NCBIfam" id="TIGR04183">
    <property type="entry name" value="Por_Secre_tail"/>
    <property type="match status" value="1"/>
</dbReference>
<dbReference type="AlphaFoldDB" id="A0A645B860"/>
<dbReference type="EMBL" id="VSSQ01017248">
    <property type="protein sequence ID" value="MPM59353.1"/>
    <property type="molecule type" value="Genomic_DNA"/>
</dbReference>
<dbReference type="InterPro" id="IPR026444">
    <property type="entry name" value="Secre_tail"/>
</dbReference>
<dbReference type="Pfam" id="PF18962">
    <property type="entry name" value="Por_Secre_tail"/>
    <property type="match status" value="1"/>
</dbReference>
<protein>
    <recommendedName>
        <fullName evidence="1">Secretion system C-terminal sorting domain-containing protein</fullName>
    </recommendedName>
</protein>
<gene>
    <name evidence="2" type="ORF">SDC9_106193</name>
</gene>
<dbReference type="InterPro" id="IPR011047">
    <property type="entry name" value="Quinoprotein_ADH-like_sf"/>
</dbReference>
<name>A0A645B860_9ZZZZ</name>
<comment type="caution">
    <text evidence="2">The sequence shown here is derived from an EMBL/GenBank/DDBJ whole genome shotgun (WGS) entry which is preliminary data.</text>
</comment>
<feature type="domain" description="Secretion system C-terminal sorting" evidence="1">
    <location>
        <begin position="427"/>
        <end position="490"/>
    </location>
</feature>
<evidence type="ECO:0000259" key="1">
    <source>
        <dbReference type="Pfam" id="PF18962"/>
    </source>
</evidence>
<sequence>MDLILINDSTQQEVKVITFGANNKGANEILLNKTDIPETGEFYWQLRVGATNVSRFTKISDNNPLYNYFAPKGIAIDKSPESPYFGRIYITNTMTGESAGRATGTGIYVMAPDASDVTGQGNTAYTGGITWTGVNGEGPRKVAVTSDGRVFIADASTTKAGIYYMNPETFAISSIFPNAAVTNGSVKINSTYVCGQIVAIGTRGTGASTQLYAVDKTASGSTWKKYVNIYNIGTNNTWTSAPTSSAAAGSYIGNDNSSIVPVSTGYWGGQYRGAGGNTVANPCMLYYSDSFRETVFNSAEFKDKNGTTVTLNQVSQNGGLAVNEGQGIIALSYNGGVYIFDYKLNKDGIPVVNPKFQHSLGVASVTYDDFAFDYAGNLYAVSNGGKFISAWAMPTDNNICTTPAARTLKVSQSGASGIKDVKIKTSVYPNPTNGVVTIESGDAIRTVQVFDLSGRMVNSLNNLNTNKETIDVSNLKSGVYLLRINGSSTVKITRE</sequence>
<accession>A0A645B860</accession>
<organism evidence="2">
    <name type="scientific">bioreactor metagenome</name>
    <dbReference type="NCBI Taxonomy" id="1076179"/>
    <lineage>
        <taxon>unclassified sequences</taxon>
        <taxon>metagenomes</taxon>
        <taxon>ecological metagenomes</taxon>
    </lineage>
</organism>